<keyword evidence="2" id="KW-0479">Metal-binding</keyword>
<evidence type="ECO:0000313" key="12">
    <source>
        <dbReference type="Proteomes" id="UP000298663"/>
    </source>
</evidence>
<keyword evidence="5" id="KW-0805">Transcription regulation</keyword>
<protein>
    <recommendedName>
        <fullName evidence="10">Nuclear receptor domain-containing protein</fullName>
    </recommendedName>
</protein>
<dbReference type="EMBL" id="CM016762">
    <property type="protein sequence ID" value="TMS32505.1"/>
    <property type="molecule type" value="Genomic_DNA"/>
</dbReference>
<dbReference type="GO" id="GO:0003700">
    <property type="term" value="F:DNA-binding transcription factor activity"/>
    <property type="evidence" value="ECO:0007669"/>
    <property type="project" value="InterPro"/>
</dbReference>
<dbReference type="Gene3D" id="3.30.50.10">
    <property type="entry name" value="Erythroid Transcription Factor GATA-1, subunit A"/>
    <property type="match status" value="1"/>
</dbReference>
<evidence type="ECO:0000256" key="6">
    <source>
        <dbReference type="ARBA" id="ARBA00023125"/>
    </source>
</evidence>
<sequence length="561" mass="62589">MFPLFCLVFNCVNLNNKSVPTISLTTRLVEVVSDMEEQQQQRIVKDNIDLVPATPARDQFPLAAPVTTTGTGMIMNALDLVPATPATDRLPLVINDPATAATTGITIDPAYPAPPFVGRLLLGDVFCLFDNTQAPSICVPVVQMSVLQAFPTNGVIPTPPALTPTQPNPAQSPLCGMVLPTSLATTPTPSIQAQAPSEDDIEFHKCGVCTTVKGVTINYGIYTCKPCAAFFRKTVRFHLEYTCAANPDLCGIRVLTGASAQQACKHCRYNQCLRVGLKPESVQNPRGLTSFRTIVTKSTTIPIIVEMAGVIQKVLEYRTNTVFNFSKIRGTSEGRNNYHSFLSDQHYYNQELKLFRKMLDDVPVLRDEPHGIKNVYSLQTIRNYVWGMHAISHIQQHEGKQDGRLFLYPQVYIETDEEALYSMVSSHFCNSYNILKPDAFKAVARTMSIYYKVILHEFIPFFQQSIKDELDVGCFFMFLIVYSNDSYTQPATLQIPVANLAKGYFGEIAAYSEMTNCDKTKDLIDILKILHRVKLASEDLENVLKEQLNSDRWGTLRSPQI</sequence>
<reference evidence="11 12" key="2">
    <citation type="journal article" date="2019" name="G3 (Bethesda)">
        <title>Hybrid Assembly of the Genome of the Entomopathogenic Nematode Steinernema carpocapsae Identifies the X-Chromosome.</title>
        <authorList>
            <person name="Serra L."/>
            <person name="Macchietto M."/>
            <person name="Macias-Munoz A."/>
            <person name="McGill C.J."/>
            <person name="Rodriguez I.M."/>
            <person name="Rodriguez B."/>
            <person name="Murad R."/>
            <person name="Mortazavi A."/>
        </authorList>
    </citation>
    <scope>NUCLEOTIDE SEQUENCE [LARGE SCALE GENOMIC DNA]</scope>
    <source>
        <strain evidence="11 12">ALL</strain>
    </source>
</reference>
<accession>A0A4U8UK94</accession>
<comment type="caution">
    <text evidence="11">The sequence shown here is derived from an EMBL/GenBank/DDBJ whole genome shotgun (WGS) entry which is preliminary data.</text>
</comment>
<comment type="similarity">
    <text evidence="1">Belongs to the nuclear hormone receptor family.</text>
</comment>
<evidence type="ECO:0000256" key="7">
    <source>
        <dbReference type="ARBA" id="ARBA00023163"/>
    </source>
</evidence>
<dbReference type="InterPro" id="IPR013088">
    <property type="entry name" value="Znf_NHR/GATA"/>
</dbReference>
<evidence type="ECO:0000256" key="2">
    <source>
        <dbReference type="ARBA" id="ARBA00022723"/>
    </source>
</evidence>
<dbReference type="SUPFAM" id="SSF57716">
    <property type="entry name" value="Glucocorticoid receptor-like (DNA-binding domain)"/>
    <property type="match status" value="1"/>
</dbReference>
<evidence type="ECO:0000256" key="8">
    <source>
        <dbReference type="ARBA" id="ARBA00023170"/>
    </source>
</evidence>
<organism evidence="11 12">
    <name type="scientific">Steinernema carpocapsae</name>
    <name type="common">Entomopathogenic nematode</name>
    <dbReference type="NCBI Taxonomy" id="34508"/>
    <lineage>
        <taxon>Eukaryota</taxon>
        <taxon>Metazoa</taxon>
        <taxon>Ecdysozoa</taxon>
        <taxon>Nematoda</taxon>
        <taxon>Chromadorea</taxon>
        <taxon>Rhabditida</taxon>
        <taxon>Tylenchina</taxon>
        <taxon>Panagrolaimomorpha</taxon>
        <taxon>Strongyloidoidea</taxon>
        <taxon>Steinernematidae</taxon>
        <taxon>Steinernema</taxon>
    </lineage>
</organism>
<dbReference type="SMART" id="SM00399">
    <property type="entry name" value="ZnF_C4"/>
    <property type="match status" value="1"/>
</dbReference>
<dbReference type="Pfam" id="PF00105">
    <property type="entry name" value="zf-C4"/>
    <property type="match status" value="1"/>
</dbReference>
<evidence type="ECO:0000256" key="4">
    <source>
        <dbReference type="ARBA" id="ARBA00022833"/>
    </source>
</evidence>
<reference evidence="11 12" key="1">
    <citation type="journal article" date="2015" name="Genome Biol.">
        <title>Comparative genomics of Steinernema reveals deeply conserved gene regulatory networks.</title>
        <authorList>
            <person name="Dillman A.R."/>
            <person name="Macchietto M."/>
            <person name="Porter C.F."/>
            <person name="Rogers A."/>
            <person name="Williams B."/>
            <person name="Antoshechkin I."/>
            <person name="Lee M.M."/>
            <person name="Goodwin Z."/>
            <person name="Lu X."/>
            <person name="Lewis E.E."/>
            <person name="Goodrich-Blair H."/>
            <person name="Stock S.P."/>
            <person name="Adams B.J."/>
            <person name="Sternberg P.W."/>
            <person name="Mortazavi A."/>
        </authorList>
    </citation>
    <scope>NUCLEOTIDE SEQUENCE [LARGE SCALE GENOMIC DNA]</scope>
    <source>
        <strain evidence="11 12">ALL</strain>
    </source>
</reference>
<keyword evidence="4" id="KW-0862">Zinc</keyword>
<keyword evidence="8" id="KW-0675">Receptor</keyword>
<dbReference type="AlphaFoldDB" id="A0A4U8UK94"/>
<keyword evidence="9" id="KW-0539">Nucleus</keyword>
<keyword evidence="6" id="KW-0238">DNA-binding</keyword>
<gene>
    <name evidence="11" type="ORF">L596_000335</name>
</gene>
<dbReference type="PROSITE" id="PS51030">
    <property type="entry name" value="NUCLEAR_REC_DBD_2"/>
    <property type="match status" value="1"/>
</dbReference>
<dbReference type="Proteomes" id="UP000298663">
    <property type="component" value="Chromosome X"/>
</dbReference>
<dbReference type="OrthoDB" id="10000397at2759"/>
<evidence type="ECO:0000313" key="11">
    <source>
        <dbReference type="EMBL" id="TMS32505.1"/>
    </source>
</evidence>
<dbReference type="GO" id="GO:0008270">
    <property type="term" value="F:zinc ion binding"/>
    <property type="evidence" value="ECO:0007669"/>
    <property type="project" value="UniProtKB-KW"/>
</dbReference>
<name>A0A4U8UK94_STECR</name>
<dbReference type="EMBL" id="AZBU02000001">
    <property type="protein sequence ID" value="TMS32505.1"/>
    <property type="molecule type" value="Genomic_DNA"/>
</dbReference>
<evidence type="ECO:0000256" key="5">
    <source>
        <dbReference type="ARBA" id="ARBA00023015"/>
    </source>
</evidence>
<evidence type="ECO:0000256" key="1">
    <source>
        <dbReference type="ARBA" id="ARBA00005993"/>
    </source>
</evidence>
<evidence type="ECO:0000259" key="10">
    <source>
        <dbReference type="PROSITE" id="PS51030"/>
    </source>
</evidence>
<proteinExistence type="inferred from homology"/>
<evidence type="ECO:0000256" key="9">
    <source>
        <dbReference type="ARBA" id="ARBA00023242"/>
    </source>
</evidence>
<feature type="domain" description="Nuclear receptor" evidence="10">
    <location>
        <begin position="203"/>
        <end position="284"/>
    </location>
</feature>
<dbReference type="InterPro" id="IPR001628">
    <property type="entry name" value="Znf_hrmn_rcpt"/>
</dbReference>
<keyword evidence="12" id="KW-1185">Reference proteome</keyword>
<dbReference type="STRING" id="34508.A0A4U8UK94"/>
<evidence type="ECO:0000256" key="3">
    <source>
        <dbReference type="ARBA" id="ARBA00022771"/>
    </source>
</evidence>
<dbReference type="PANTHER" id="PTHR46397:SF5">
    <property type="entry name" value="NUCLEAR HORMONE RECEPTOR FAMILY MEMBER NHR-20"/>
    <property type="match status" value="1"/>
</dbReference>
<dbReference type="GO" id="GO:0043565">
    <property type="term" value="F:sequence-specific DNA binding"/>
    <property type="evidence" value="ECO:0007669"/>
    <property type="project" value="InterPro"/>
</dbReference>
<keyword evidence="7" id="KW-0804">Transcription</keyword>
<dbReference type="PANTHER" id="PTHR46397">
    <property type="entry name" value="NUCLEAR HORMONE RECEPTOR FAMILY-RELATED"/>
    <property type="match status" value="1"/>
</dbReference>
<keyword evidence="3" id="KW-0863">Zinc-finger</keyword>